<accession>A0ABU7RXP8</accession>
<evidence type="ECO:0000313" key="3">
    <source>
        <dbReference type="Proteomes" id="UP001332243"/>
    </source>
</evidence>
<reference evidence="2 3" key="1">
    <citation type="submission" date="2024-01" db="EMBL/GenBank/DDBJ databases">
        <title>Genome insights into Plantactinospora sonchi sp. nov.</title>
        <authorList>
            <person name="Wang L."/>
        </authorList>
    </citation>
    <scope>NUCLEOTIDE SEQUENCE [LARGE SCALE GENOMIC DNA]</scope>
    <source>
        <strain evidence="2 3">NEAU-QY2</strain>
    </source>
</reference>
<name>A0ABU7RXP8_9ACTN</name>
<evidence type="ECO:0000313" key="2">
    <source>
        <dbReference type="EMBL" id="MEE6261266.1"/>
    </source>
</evidence>
<organism evidence="2 3">
    <name type="scientific">Plantactinospora sonchi</name>
    <dbReference type="NCBI Taxonomy" id="1544735"/>
    <lineage>
        <taxon>Bacteria</taxon>
        <taxon>Bacillati</taxon>
        <taxon>Actinomycetota</taxon>
        <taxon>Actinomycetes</taxon>
        <taxon>Micromonosporales</taxon>
        <taxon>Micromonosporaceae</taxon>
        <taxon>Plantactinospora</taxon>
    </lineage>
</organism>
<proteinExistence type="predicted"/>
<feature type="region of interest" description="Disordered" evidence="1">
    <location>
        <begin position="33"/>
        <end position="54"/>
    </location>
</feature>
<gene>
    <name evidence="2" type="ORF">V1633_22545</name>
</gene>
<comment type="caution">
    <text evidence="2">The sequence shown here is derived from an EMBL/GenBank/DDBJ whole genome shotgun (WGS) entry which is preliminary data.</text>
</comment>
<protein>
    <recommendedName>
        <fullName evidence="4">DUF1289 domain-containing protein</fullName>
    </recommendedName>
</protein>
<dbReference type="Proteomes" id="UP001332243">
    <property type="component" value="Unassembled WGS sequence"/>
</dbReference>
<evidence type="ECO:0000256" key="1">
    <source>
        <dbReference type="SAM" id="MobiDB-lite"/>
    </source>
</evidence>
<dbReference type="RefSeq" id="WP_331216382.1">
    <property type="nucleotide sequence ID" value="NZ_JAZGQK010000020.1"/>
</dbReference>
<keyword evidence="3" id="KW-1185">Reference proteome</keyword>
<evidence type="ECO:0008006" key="4">
    <source>
        <dbReference type="Google" id="ProtNLM"/>
    </source>
</evidence>
<dbReference type="EMBL" id="JAZGQK010000020">
    <property type="protein sequence ID" value="MEE6261266.1"/>
    <property type="molecule type" value="Genomic_DNA"/>
</dbReference>
<sequence>MCGDAPVTCTVGTDDGELELCAGCADLLGESEGWRLTAPPDNSTPQSPPPSAPD</sequence>